<evidence type="ECO:0000256" key="2">
    <source>
        <dbReference type="ARBA" id="ARBA00021549"/>
    </source>
</evidence>
<evidence type="ECO:0000256" key="6">
    <source>
        <dbReference type="ARBA" id="ARBA00022692"/>
    </source>
</evidence>
<evidence type="ECO:0000256" key="1">
    <source>
        <dbReference type="ARBA" id="ARBA00004377"/>
    </source>
</evidence>
<dbReference type="Gene3D" id="3.55.40.10">
    <property type="entry name" value="minor pseudopilin epsh domain"/>
    <property type="match status" value="1"/>
</dbReference>
<sequence>MLAILVVSAVPFMRDFVGGRIAESQAEELVSSLRQARSEAMKRLVEVSVCAGKNLDTADAQCSGSKTWSQGWISFIDYNNNGVRETDEPVLRVFSGPAGLKSAEGSAQSLTVARTGILLRTDGAALPSDAQSWVRFAPNSGSDRSARTICVNRQGRVALFKGAVACA</sequence>
<evidence type="ECO:0000256" key="5">
    <source>
        <dbReference type="ARBA" id="ARBA00022519"/>
    </source>
</evidence>
<keyword evidence="6" id="KW-0812">Transmembrane</keyword>
<dbReference type="AlphaFoldDB" id="A0A941BMY5"/>
<evidence type="ECO:0000256" key="3">
    <source>
        <dbReference type="ARBA" id="ARBA00022475"/>
    </source>
</evidence>
<dbReference type="Pfam" id="PF12019">
    <property type="entry name" value="GspH"/>
    <property type="match status" value="1"/>
</dbReference>
<comment type="caution">
    <text evidence="12">The sequence shown here is derived from an EMBL/GenBank/DDBJ whole genome shotgun (WGS) entry which is preliminary data.</text>
</comment>
<evidence type="ECO:0000256" key="8">
    <source>
        <dbReference type="ARBA" id="ARBA00023136"/>
    </source>
</evidence>
<evidence type="ECO:0000256" key="10">
    <source>
        <dbReference type="ARBA" id="ARBA00030775"/>
    </source>
</evidence>
<keyword evidence="13" id="KW-1185">Reference proteome</keyword>
<dbReference type="EMBL" id="JAGQDE010000027">
    <property type="protein sequence ID" value="MBQ0961364.1"/>
    <property type="molecule type" value="Genomic_DNA"/>
</dbReference>
<keyword evidence="3" id="KW-1003">Cell membrane</keyword>
<organism evidence="12 13">
    <name type="scientific">Ideonella aquatica</name>
    <dbReference type="NCBI Taxonomy" id="2824119"/>
    <lineage>
        <taxon>Bacteria</taxon>
        <taxon>Pseudomonadati</taxon>
        <taxon>Pseudomonadota</taxon>
        <taxon>Betaproteobacteria</taxon>
        <taxon>Burkholderiales</taxon>
        <taxon>Sphaerotilaceae</taxon>
        <taxon>Ideonella</taxon>
    </lineage>
</organism>
<reference evidence="12" key="1">
    <citation type="submission" date="2021-04" db="EMBL/GenBank/DDBJ databases">
        <title>The genome sequence of Ideonella sp. 4Y11.</title>
        <authorList>
            <person name="Liu Y."/>
        </authorList>
    </citation>
    <scope>NUCLEOTIDE SEQUENCE</scope>
    <source>
        <strain evidence="12">4Y11</strain>
    </source>
</reference>
<keyword evidence="8" id="KW-0472">Membrane</keyword>
<keyword evidence="7" id="KW-1133">Transmembrane helix</keyword>
<dbReference type="InterPro" id="IPR022346">
    <property type="entry name" value="T2SS_GspH"/>
</dbReference>
<dbReference type="GO" id="GO:0015628">
    <property type="term" value="P:protein secretion by the type II secretion system"/>
    <property type="evidence" value="ECO:0007669"/>
    <property type="project" value="InterPro"/>
</dbReference>
<evidence type="ECO:0000259" key="11">
    <source>
        <dbReference type="Pfam" id="PF12019"/>
    </source>
</evidence>
<feature type="domain" description="General secretion pathway GspH" evidence="11">
    <location>
        <begin position="25"/>
        <end position="155"/>
    </location>
</feature>
<dbReference type="GO" id="GO:0005886">
    <property type="term" value="C:plasma membrane"/>
    <property type="evidence" value="ECO:0007669"/>
    <property type="project" value="UniProtKB-SubCell"/>
</dbReference>
<keyword evidence="4" id="KW-0488">Methylation</keyword>
<evidence type="ECO:0000256" key="7">
    <source>
        <dbReference type="ARBA" id="ARBA00022989"/>
    </source>
</evidence>
<dbReference type="GO" id="GO:0015627">
    <property type="term" value="C:type II protein secretion system complex"/>
    <property type="evidence" value="ECO:0007669"/>
    <property type="project" value="InterPro"/>
</dbReference>
<comment type="subcellular location">
    <subcellularLocation>
        <location evidence="1">Cell inner membrane</location>
        <topology evidence="1">Single-pass membrane protein</topology>
    </subcellularLocation>
</comment>
<dbReference type="Proteomes" id="UP000678374">
    <property type="component" value="Unassembled WGS sequence"/>
</dbReference>
<dbReference type="InterPro" id="IPR045584">
    <property type="entry name" value="Pilin-like"/>
</dbReference>
<accession>A0A941BMY5</accession>
<proteinExistence type="inferred from homology"/>
<evidence type="ECO:0000313" key="13">
    <source>
        <dbReference type="Proteomes" id="UP000678374"/>
    </source>
</evidence>
<name>A0A941BMY5_9BURK</name>
<protein>
    <recommendedName>
        <fullName evidence="2">Type II secretion system protein H</fullName>
    </recommendedName>
    <alternativeName>
        <fullName evidence="10">General secretion pathway protein H</fullName>
    </alternativeName>
</protein>
<evidence type="ECO:0000256" key="4">
    <source>
        <dbReference type="ARBA" id="ARBA00022481"/>
    </source>
</evidence>
<evidence type="ECO:0000313" key="12">
    <source>
        <dbReference type="EMBL" id="MBQ0961364.1"/>
    </source>
</evidence>
<comment type="similarity">
    <text evidence="9">Belongs to the GSP H family.</text>
</comment>
<evidence type="ECO:0000256" key="9">
    <source>
        <dbReference type="ARBA" id="ARBA00025772"/>
    </source>
</evidence>
<keyword evidence="5" id="KW-0997">Cell inner membrane</keyword>
<dbReference type="SUPFAM" id="SSF54523">
    <property type="entry name" value="Pili subunits"/>
    <property type="match status" value="1"/>
</dbReference>
<gene>
    <name evidence="12" type="ORF">KAK06_20575</name>
</gene>